<reference evidence="2" key="1">
    <citation type="submission" date="2022-12" db="EMBL/GenBank/DDBJ databases">
        <authorList>
            <person name="Krivoruchko A.V."/>
            <person name="Elkin A."/>
        </authorList>
    </citation>
    <scope>NUCLEOTIDE SEQUENCE</scope>
    <source>
        <strain evidence="2">IEGM 249</strain>
    </source>
</reference>
<organism evidence="3 5">
    <name type="scientific">Rhodococcus opacus</name>
    <name type="common">Nocardia opaca</name>
    <dbReference type="NCBI Taxonomy" id="37919"/>
    <lineage>
        <taxon>Bacteria</taxon>
        <taxon>Bacillati</taxon>
        <taxon>Actinomycetota</taxon>
        <taxon>Actinomycetes</taxon>
        <taxon>Mycobacteriales</taxon>
        <taxon>Nocardiaceae</taxon>
        <taxon>Rhodococcus</taxon>
    </lineage>
</organism>
<gene>
    <name evidence="2" type="ORF">O4328_30200</name>
    <name evidence="3" type="ORF">Q5707_35180</name>
</gene>
<keyword evidence="4" id="KW-1185">Reference proteome</keyword>
<dbReference type="Gene3D" id="3.30.70.100">
    <property type="match status" value="1"/>
</dbReference>
<dbReference type="InterPro" id="IPR013097">
    <property type="entry name" value="Dabb"/>
</dbReference>
<reference evidence="3" key="2">
    <citation type="submission" date="2023-07" db="EMBL/GenBank/DDBJ databases">
        <title>Genomic analysis of Rhodococcus opacus VOC-14 with glycol ethers degradation activity.</title>
        <authorList>
            <person name="Narkevich D.A."/>
            <person name="Hlushen A.M."/>
            <person name="Akhremchuk A.E."/>
            <person name="Sikolenko M.A."/>
            <person name="Valentovich L.N."/>
        </authorList>
    </citation>
    <scope>NUCLEOTIDE SEQUENCE</scope>
    <source>
        <strain evidence="3">VOC-14</strain>
    </source>
</reference>
<dbReference type="AlphaFoldDB" id="A0AAX3YEB1"/>
<dbReference type="Proteomes" id="UP001066327">
    <property type="component" value="Unassembled WGS sequence"/>
</dbReference>
<accession>A0AAX3YEB1</accession>
<evidence type="ECO:0000313" key="2">
    <source>
        <dbReference type="EMBL" id="MCZ4587911.1"/>
    </source>
</evidence>
<evidence type="ECO:0000313" key="3">
    <source>
        <dbReference type="EMBL" id="WLF47050.1"/>
    </source>
</evidence>
<feature type="domain" description="Stress-response A/B barrel" evidence="1">
    <location>
        <begin position="1"/>
        <end position="90"/>
    </location>
</feature>
<dbReference type="PROSITE" id="PS51502">
    <property type="entry name" value="S_R_A_B_BARREL"/>
    <property type="match status" value="1"/>
</dbReference>
<dbReference type="Pfam" id="PF07876">
    <property type="entry name" value="Dabb"/>
    <property type="match status" value="1"/>
</dbReference>
<dbReference type="Proteomes" id="UP001231166">
    <property type="component" value="Chromosome"/>
</dbReference>
<dbReference type="EMBL" id="CP130953">
    <property type="protein sequence ID" value="WLF47050.1"/>
    <property type="molecule type" value="Genomic_DNA"/>
</dbReference>
<proteinExistence type="predicted"/>
<name>A0AAX3YEB1_RHOOP</name>
<dbReference type="SUPFAM" id="SSF54909">
    <property type="entry name" value="Dimeric alpha+beta barrel"/>
    <property type="match status" value="1"/>
</dbReference>
<sequence length="94" mass="10896">MTFTFKPSISTSEIDEFQEDFKFFVDQIPYARNVRHGIDLGTRPNNASYALVAHFQDEADFQQYLDHPLHKEPIQSTIVPKCESWLGTQFLTAE</sequence>
<dbReference type="InterPro" id="IPR011008">
    <property type="entry name" value="Dimeric_a/b-barrel"/>
</dbReference>
<evidence type="ECO:0000313" key="4">
    <source>
        <dbReference type="Proteomes" id="UP001066327"/>
    </source>
</evidence>
<dbReference type="RefSeq" id="WP_269592113.1">
    <property type="nucleotide sequence ID" value="NZ_CP130953.1"/>
</dbReference>
<dbReference type="SMART" id="SM00886">
    <property type="entry name" value="Dabb"/>
    <property type="match status" value="1"/>
</dbReference>
<evidence type="ECO:0000313" key="5">
    <source>
        <dbReference type="Proteomes" id="UP001231166"/>
    </source>
</evidence>
<evidence type="ECO:0000259" key="1">
    <source>
        <dbReference type="PROSITE" id="PS51502"/>
    </source>
</evidence>
<dbReference type="EMBL" id="JAPWIS010000018">
    <property type="protein sequence ID" value="MCZ4587911.1"/>
    <property type="molecule type" value="Genomic_DNA"/>
</dbReference>
<protein>
    <submittedName>
        <fullName evidence="3">Dabb family protein</fullName>
    </submittedName>
</protein>